<evidence type="ECO:0000256" key="2">
    <source>
        <dbReference type="ARBA" id="ARBA00023015"/>
    </source>
</evidence>
<dbReference type="AlphaFoldDB" id="A0A7X4VZ09"/>
<keyword evidence="4" id="KW-0804">Transcription</keyword>
<evidence type="ECO:0000256" key="3">
    <source>
        <dbReference type="ARBA" id="ARBA00023125"/>
    </source>
</evidence>
<accession>A0A7X4VZ09</accession>
<evidence type="ECO:0000313" key="6">
    <source>
        <dbReference type="EMBL" id="NAW12952.1"/>
    </source>
</evidence>
<dbReference type="InterPro" id="IPR000847">
    <property type="entry name" value="LysR_HTH_N"/>
</dbReference>
<dbReference type="InterPro" id="IPR005119">
    <property type="entry name" value="LysR_subst-bd"/>
</dbReference>
<dbReference type="Pfam" id="PF00126">
    <property type="entry name" value="HTH_1"/>
    <property type="match status" value="1"/>
</dbReference>
<gene>
    <name evidence="6" type="ORF">GRB80_08840</name>
</gene>
<evidence type="ECO:0000259" key="5">
    <source>
        <dbReference type="PROSITE" id="PS50931"/>
    </source>
</evidence>
<dbReference type="SUPFAM" id="SSF53850">
    <property type="entry name" value="Periplasmic binding protein-like II"/>
    <property type="match status" value="1"/>
</dbReference>
<dbReference type="InterPro" id="IPR036390">
    <property type="entry name" value="WH_DNA-bd_sf"/>
</dbReference>
<dbReference type="SUPFAM" id="SSF46785">
    <property type="entry name" value="Winged helix' DNA-binding domain"/>
    <property type="match status" value="1"/>
</dbReference>
<keyword evidence="3" id="KW-0238">DNA-binding</keyword>
<dbReference type="Proteomes" id="UP000448235">
    <property type="component" value="Unassembled WGS sequence"/>
</dbReference>
<feature type="domain" description="HTH lysR-type" evidence="5">
    <location>
        <begin position="1"/>
        <end position="60"/>
    </location>
</feature>
<dbReference type="Pfam" id="PF03466">
    <property type="entry name" value="LysR_substrate"/>
    <property type="match status" value="1"/>
</dbReference>
<keyword evidence="2" id="KW-0805">Transcription regulation</keyword>
<protein>
    <submittedName>
        <fullName evidence="6">LysR family transcriptional regulator</fullName>
    </submittedName>
</protein>
<keyword evidence="7" id="KW-1185">Reference proteome</keyword>
<comment type="similarity">
    <text evidence="1">Belongs to the LysR transcriptional regulatory family.</text>
</comment>
<dbReference type="EMBL" id="WUTS01000001">
    <property type="protein sequence ID" value="NAW12952.1"/>
    <property type="molecule type" value="Genomic_DNA"/>
</dbReference>
<dbReference type="GO" id="GO:0000976">
    <property type="term" value="F:transcription cis-regulatory region binding"/>
    <property type="evidence" value="ECO:0007669"/>
    <property type="project" value="TreeGrafter"/>
</dbReference>
<dbReference type="Gene3D" id="1.10.10.10">
    <property type="entry name" value="Winged helix-like DNA-binding domain superfamily/Winged helix DNA-binding domain"/>
    <property type="match status" value="1"/>
</dbReference>
<reference evidence="6 7" key="1">
    <citation type="submission" date="2019-12" db="EMBL/GenBank/DDBJ databases">
        <title>Draft genome sequencing of Halomonas icarensis D1-1.</title>
        <authorList>
            <person name="Pandiyan K."/>
            <person name="Kushwaha P."/>
            <person name="Gowdham M."/>
            <person name="Chakdar H."/>
            <person name="Singh A."/>
            <person name="Kumar M."/>
            <person name="Saxena A.K."/>
        </authorList>
    </citation>
    <scope>NUCLEOTIDE SEQUENCE [LARGE SCALE GENOMIC DNA]</scope>
    <source>
        <strain evidence="6 7">D1-1</strain>
    </source>
</reference>
<comment type="caution">
    <text evidence="6">The sequence shown here is derived from an EMBL/GenBank/DDBJ whole genome shotgun (WGS) entry which is preliminary data.</text>
</comment>
<dbReference type="RefSeq" id="WP_161423308.1">
    <property type="nucleotide sequence ID" value="NZ_JARWMY010000004.1"/>
</dbReference>
<proteinExistence type="inferred from homology"/>
<sequence length="310" mass="34886">MEIPHQRLIYFQLTVETGSIRGAAARLDIAPSAVSRQIALLESALDVTLLERRRDGVCPTPEGELLLDYCQRRTLLDRHFSDALDAHQRLETGQITLHVGEGFVGDLINQPLRDFTESHRGVRLKIDTGSTREIIETVVNDEVDIGLMYHEQVHPHLRFWQSTRQPLVLLMSPSHPLARESRAPIALDTLAEYPLALWHSGHGVRELVDLAFREANQRPLVGIQTGSLEVLKHSARAALCLTLLPRFAAARELEEGALVARDLVGKHFTQANAHMVTRVGRRMPRVTLQLLRHLQRWMCAFRCDDVGPGS</sequence>
<dbReference type="PANTHER" id="PTHR30126">
    <property type="entry name" value="HTH-TYPE TRANSCRIPTIONAL REGULATOR"/>
    <property type="match status" value="1"/>
</dbReference>
<name>A0A7X4VZ09_9GAMM</name>
<evidence type="ECO:0000256" key="4">
    <source>
        <dbReference type="ARBA" id="ARBA00023163"/>
    </source>
</evidence>
<dbReference type="Gene3D" id="3.40.190.290">
    <property type="match status" value="1"/>
</dbReference>
<dbReference type="InterPro" id="IPR036388">
    <property type="entry name" value="WH-like_DNA-bd_sf"/>
</dbReference>
<organism evidence="6 7">
    <name type="scientific">Halomonas icarae</name>
    <dbReference type="NCBI Taxonomy" id="2691040"/>
    <lineage>
        <taxon>Bacteria</taxon>
        <taxon>Pseudomonadati</taxon>
        <taxon>Pseudomonadota</taxon>
        <taxon>Gammaproteobacteria</taxon>
        <taxon>Oceanospirillales</taxon>
        <taxon>Halomonadaceae</taxon>
        <taxon>Halomonas</taxon>
    </lineage>
</organism>
<dbReference type="PANTHER" id="PTHR30126:SF80">
    <property type="entry name" value="TRANSCRIPTIONAL REGULATOR-RELATED"/>
    <property type="match status" value="1"/>
</dbReference>
<evidence type="ECO:0000313" key="7">
    <source>
        <dbReference type="Proteomes" id="UP000448235"/>
    </source>
</evidence>
<dbReference type="PROSITE" id="PS50931">
    <property type="entry name" value="HTH_LYSR"/>
    <property type="match status" value="1"/>
</dbReference>
<dbReference type="GO" id="GO:0003700">
    <property type="term" value="F:DNA-binding transcription factor activity"/>
    <property type="evidence" value="ECO:0007669"/>
    <property type="project" value="InterPro"/>
</dbReference>
<evidence type="ECO:0000256" key="1">
    <source>
        <dbReference type="ARBA" id="ARBA00009437"/>
    </source>
</evidence>